<dbReference type="AlphaFoldDB" id="A0A1Q8S4B4"/>
<feature type="compositionally biased region" description="Polar residues" evidence="1">
    <location>
        <begin position="123"/>
        <end position="141"/>
    </location>
</feature>
<proteinExistence type="predicted"/>
<evidence type="ECO:0000256" key="2">
    <source>
        <dbReference type="SAM" id="SignalP"/>
    </source>
</evidence>
<keyword evidence="2" id="KW-0732">Signal</keyword>
<dbReference type="STRING" id="708187.A0A1Q8S4B4"/>
<organism evidence="3 4">
    <name type="scientific">Colletotrichum chlorophyti</name>
    <dbReference type="NCBI Taxonomy" id="708187"/>
    <lineage>
        <taxon>Eukaryota</taxon>
        <taxon>Fungi</taxon>
        <taxon>Dikarya</taxon>
        <taxon>Ascomycota</taxon>
        <taxon>Pezizomycotina</taxon>
        <taxon>Sordariomycetes</taxon>
        <taxon>Hypocreomycetidae</taxon>
        <taxon>Glomerellales</taxon>
        <taxon>Glomerellaceae</taxon>
        <taxon>Colletotrichum</taxon>
    </lineage>
</organism>
<reference evidence="3 4" key="1">
    <citation type="submission" date="2016-11" db="EMBL/GenBank/DDBJ databases">
        <title>Draft Genome Assembly of Colletotrichum chlorophyti a pathogen of herbaceous plants.</title>
        <authorList>
            <person name="Gan P."/>
            <person name="Narusaka M."/>
            <person name="Tsushima A."/>
            <person name="Narusaka Y."/>
            <person name="Takano Y."/>
            <person name="Shirasu K."/>
        </authorList>
    </citation>
    <scope>NUCLEOTIDE SEQUENCE [LARGE SCALE GENOMIC DNA]</scope>
    <source>
        <strain evidence="3 4">NTL11</strain>
    </source>
</reference>
<dbReference type="OrthoDB" id="4843554at2759"/>
<keyword evidence="4" id="KW-1185">Reference proteome</keyword>
<comment type="caution">
    <text evidence="3">The sequence shown here is derived from an EMBL/GenBank/DDBJ whole genome shotgun (WGS) entry which is preliminary data.</text>
</comment>
<evidence type="ECO:0000313" key="4">
    <source>
        <dbReference type="Proteomes" id="UP000186583"/>
    </source>
</evidence>
<name>A0A1Q8S4B4_9PEZI</name>
<dbReference type="Proteomes" id="UP000186583">
    <property type="component" value="Unassembled WGS sequence"/>
</dbReference>
<protein>
    <submittedName>
        <fullName evidence="3">Protein CAP22-like protein 2</fullName>
    </submittedName>
</protein>
<feature type="compositionally biased region" description="Low complexity" evidence="1">
    <location>
        <begin position="147"/>
        <end position="184"/>
    </location>
</feature>
<gene>
    <name evidence="3" type="ORF">CCHL11_04505</name>
</gene>
<accession>A0A1Q8S4B4</accession>
<evidence type="ECO:0000313" key="3">
    <source>
        <dbReference type="EMBL" id="OLN96298.1"/>
    </source>
</evidence>
<feature type="region of interest" description="Disordered" evidence="1">
    <location>
        <begin position="119"/>
        <end position="194"/>
    </location>
</feature>
<feature type="chain" id="PRO_5012638432" evidence="2">
    <location>
        <begin position="19"/>
        <end position="215"/>
    </location>
</feature>
<feature type="signal peptide" evidence="2">
    <location>
        <begin position="1"/>
        <end position="18"/>
    </location>
</feature>
<sequence>MHFNRIALSLAAVAFVKADLQLDADDIPTQCNAVCRPIYDLGRACEVDDDVIRDDRTEELLEAQCVCTNNSFNVSQYAGLCASCIEQNSRDRDDVEDINDIIRTCGFASTSYASTASYASTTPSVQATRPTNSAQLTTSITPGAAGGASPTQSSGSGSGNNNNNGGSNNNNNNNNNNTPTSAASQPTQTPNAAGIISPKAGLGLIGAAAAGALLL</sequence>
<dbReference type="EMBL" id="MPGH01000019">
    <property type="protein sequence ID" value="OLN96298.1"/>
    <property type="molecule type" value="Genomic_DNA"/>
</dbReference>
<evidence type="ECO:0000256" key="1">
    <source>
        <dbReference type="SAM" id="MobiDB-lite"/>
    </source>
</evidence>